<accession>A0AAV6HYE9</accession>
<evidence type="ECO:0000256" key="2">
    <source>
        <dbReference type="ARBA" id="ARBA00022723"/>
    </source>
</evidence>
<feature type="domain" description="Helitron helicase-like" evidence="11">
    <location>
        <begin position="383"/>
        <end position="564"/>
    </location>
</feature>
<feature type="compositionally biased region" description="Polar residues" evidence="7">
    <location>
        <begin position="52"/>
        <end position="75"/>
    </location>
</feature>
<dbReference type="InterPro" id="IPR003871">
    <property type="entry name" value="RFA1B/D_OB_1st"/>
</dbReference>
<feature type="compositionally biased region" description="Basic and acidic residues" evidence="7">
    <location>
        <begin position="1921"/>
        <end position="1933"/>
    </location>
</feature>
<feature type="domain" description="Replication protein A 70 kDa DNA-binding subunit B/D first OB fold" evidence="8">
    <location>
        <begin position="1490"/>
        <end position="1595"/>
    </location>
</feature>
<feature type="domain" description="DNA helicase Pif1-like 2B" evidence="13">
    <location>
        <begin position="1305"/>
        <end position="1348"/>
    </location>
</feature>
<keyword evidence="6" id="KW-0378">Hydrolase</keyword>
<feature type="compositionally biased region" description="Acidic residues" evidence="7">
    <location>
        <begin position="1903"/>
        <end position="1920"/>
    </location>
</feature>
<dbReference type="GO" id="GO:0006281">
    <property type="term" value="P:DNA repair"/>
    <property type="evidence" value="ECO:0007669"/>
    <property type="project" value="UniProtKB-KW"/>
</dbReference>
<evidence type="ECO:0000313" key="14">
    <source>
        <dbReference type="EMBL" id="KAG5520322.1"/>
    </source>
</evidence>
<dbReference type="GO" id="GO:0000723">
    <property type="term" value="P:telomere maintenance"/>
    <property type="evidence" value="ECO:0007669"/>
    <property type="project" value="InterPro"/>
</dbReference>
<evidence type="ECO:0000259" key="12">
    <source>
        <dbReference type="Pfam" id="PF16900"/>
    </source>
</evidence>
<dbReference type="Pfam" id="PF05970">
    <property type="entry name" value="PIF1"/>
    <property type="match status" value="1"/>
</dbReference>
<keyword evidence="6" id="KW-0067">ATP-binding</keyword>
<dbReference type="Pfam" id="PF02721">
    <property type="entry name" value="DUF223"/>
    <property type="match status" value="1"/>
</dbReference>
<dbReference type="GO" id="GO:0043139">
    <property type="term" value="F:5'-3' DNA helicase activity"/>
    <property type="evidence" value="ECO:0007669"/>
    <property type="project" value="UniProtKB-EC"/>
</dbReference>
<keyword evidence="6" id="KW-0347">Helicase</keyword>
<dbReference type="GO" id="GO:0005524">
    <property type="term" value="F:ATP binding"/>
    <property type="evidence" value="ECO:0007669"/>
    <property type="project" value="UniProtKB-KW"/>
</dbReference>
<keyword evidence="6" id="KW-0227">DNA damage</keyword>
<dbReference type="EMBL" id="JACTNZ010000012">
    <property type="protein sequence ID" value="KAG5520322.1"/>
    <property type="molecule type" value="Genomic_DNA"/>
</dbReference>
<keyword evidence="5" id="KW-0238">DNA-binding</keyword>
<evidence type="ECO:0000259" key="11">
    <source>
        <dbReference type="Pfam" id="PF14214"/>
    </source>
</evidence>
<dbReference type="InterPro" id="IPR025476">
    <property type="entry name" value="Helitron_helicase-like"/>
</dbReference>
<evidence type="ECO:0000259" key="9">
    <source>
        <dbReference type="Pfam" id="PF05970"/>
    </source>
</evidence>
<dbReference type="Pfam" id="PF14214">
    <property type="entry name" value="Helitron_like_N"/>
    <property type="match status" value="1"/>
</dbReference>
<dbReference type="PANTHER" id="PTHR10492:SF94">
    <property type="entry name" value="ATP-DEPENDENT DNA HELICASE"/>
    <property type="match status" value="1"/>
</dbReference>
<comment type="catalytic activity">
    <reaction evidence="6">
        <text>ATP + H2O = ADP + phosphate + H(+)</text>
        <dbReference type="Rhea" id="RHEA:13065"/>
        <dbReference type="ChEBI" id="CHEBI:15377"/>
        <dbReference type="ChEBI" id="CHEBI:15378"/>
        <dbReference type="ChEBI" id="CHEBI:30616"/>
        <dbReference type="ChEBI" id="CHEBI:43474"/>
        <dbReference type="ChEBI" id="CHEBI:456216"/>
        <dbReference type="EC" id="5.6.2.3"/>
    </reaction>
</comment>
<dbReference type="EC" id="5.6.2.3" evidence="6"/>
<comment type="cofactor">
    <cofactor evidence="6">
        <name>Mg(2+)</name>
        <dbReference type="ChEBI" id="CHEBI:18420"/>
    </cofactor>
</comment>
<comment type="similarity">
    <text evidence="1">Belongs to the replication factor A protein 1 family.</text>
</comment>
<evidence type="ECO:0000259" key="13">
    <source>
        <dbReference type="Pfam" id="PF21530"/>
    </source>
</evidence>
<protein>
    <recommendedName>
        <fullName evidence="6">ATP-dependent DNA helicase</fullName>
        <ecNumber evidence="6">5.6.2.3</ecNumber>
    </recommendedName>
</protein>
<evidence type="ECO:0000256" key="7">
    <source>
        <dbReference type="SAM" id="MobiDB-lite"/>
    </source>
</evidence>
<dbReference type="InterPro" id="IPR049163">
    <property type="entry name" value="Pif1-like_2B_dom"/>
</dbReference>
<comment type="caution">
    <text evidence="14">The sequence shown here is derived from an EMBL/GenBank/DDBJ whole genome shotgun (WGS) entry which is preliminary data.</text>
</comment>
<feature type="domain" description="Replication protein A OB" evidence="12">
    <location>
        <begin position="1622"/>
        <end position="1718"/>
    </location>
</feature>
<feature type="domain" description="Replication factor A C-terminal" evidence="10">
    <location>
        <begin position="1771"/>
        <end position="1894"/>
    </location>
</feature>
<keyword evidence="6" id="KW-0233">DNA recombination</keyword>
<dbReference type="CDD" id="cd04476">
    <property type="entry name" value="RPA1_DBD_C"/>
    <property type="match status" value="1"/>
</dbReference>
<dbReference type="PANTHER" id="PTHR10492">
    <property type="match status" value="1"/>
</dbReference>
<dbReference type="GO" id="GO:0008270">
    <property type="term" value="F:zinc ion binding"/>
    <property type="evidence" value="ECO:0007669"/>
    <property type="project" value="UniProtKB-KW"/>
</dbReference>
<dbReference type="Proteomes" id="UP000823749">
    <property type="component" value="Chromosome 12"/>
</dbReference>
<dbReference type="Pfam" id="PF08646">
    <property type="entry name" value="Rep_fac-A_C"/>
    <property type="match status" value="1"/>
</dbReference>
<dbReference type="Gene3D" id="3.40.50.300">
    <property type="entry name" value="P-loop containing nucleotide triphosphate hydrolases"/>
    <property type="match status" value="1"/>
</dbReference>
<evidence type="ECO:0000256" key="3">
    <source>
        <dbReference type="ARBA" id="ARBA00022771"/>
    </source>
</evidence>
<keyword evidence="4" id="KW-0862">Zinc</keyword>
<feature type="region of interest" description="Disordered" evidence="7">
    <location>
        <begin position="1903"/>
        <end position="1933"/>
    </location>
</feature>
<dbReference type="Gene3D" id="2.40.50.140">
    <property type="entry name" value="Nucleic acid-binding proteins"/>
    <property type="match status" value="3"/>
</dbReference>
<proteinExistence type="inferred from homology"/>
<name>A0AAV6HYE9_9ERIC</name>
<dbReference type="CDD" id="cd04475">
    <property type="entry name" value="RPA1_DBD_B"/>
    <property type="match status" value="1"/>
</dbReference>
<dbReference type="InterPro" id="IPR031657">
    <property type="entry name" value="REPA_OB_2"/>
</dbReference>
<gene>
    <name evidence="14" type="ORF">RHGRI_033033</name>
</gene>
<comment type="similarity">
    <text evidence="6">Belongs to the helicase family.</text>
</comment>
<dbReference type="InterPro" id="IPR013955">
    <property type="entry name" value="Rep_factor-A_C"/>
</dbReference>
<dbReference type="InterPro" id="IPR012340">
    <property type="entry name" value="NA-bd_OB-fold"/>
</dbReference>
<keyword evidence="6" id="KW-0234">DNA repair</keyword>
<dbReference type="InterPro" id="IPR010285">
    <property type="entry name" value="DNA_helicase_pif1-like_DEAD"/>
</dbReference>
<dbReference type="FunFam" id="2.40.50.140:FF:000041">
    <property type="entry name" value="Replication protein A subunit"/>
    <property type="match status" value="1"/>
</dbReference>
<reference evidence="14" key="1">
    <citation type="submission" date="2020-08" db="EMBL/GenBank/DDBJ databases">
        <title>Plant Genome Project.</title>
        <authorList>
            <person name="Zhang R.-G."/>
        </authorList>
    </citation>
    <scope>NUCLEOTIDE SEQUENCE</scope>
    <source>
        <strain evidence="14">WSP0</strain>
        <tissue evidence="14">Leaf</tissue>
    </source>
</reference>
<evidence type="ECO:0000256" key="6">
    <source>
        <dbReference type="RuleBase" id="RU363044"/>
    </source>
</evidence>
<dbReference type="InterPro" id="IPR047192">
    <property type="entry name" value="Euk_RPA1_DBD_C"/>
</dbReference>
<keyword evidence="2" id="KW-0479">Metal-binding</keyword>
<keyword evidence="15" id="KW-1185">Reference proteome</keyword>
<keyword evidence="3" id="KW-0863">Zinc-finger</keyword>
<evidence type="ECO:0000313" key="15">
    <source>
        <dbReference type="Proteomes" id="UP000823749"/>
    </source>
</evidence>
<feature type="compositionally biased region" description="Basic and acidic residues" evidence="7">
    <location>
        <begin position="1"/>
        <end position="18"/>
    </location>
</feature>
<keyword evidence="6" id="KW-0547">Nucleotide-binding</keyword>
<dbReference type="SUPFAM" id="SSF52540">
    <property type="entry name" value="P-loop containing nucleoside triphosphate hydrolases"/>
    <property type="match status" value="2"/>
</dbReference>
<dbReference type="GO" id="GO:0016787">
    <property type="term" value="F:hydrolase activity"/>
    <property type="evidence" value="ECO:0007669"/>
    <property type="project" value="UniProtKB-KW"/>
</dbReference>
<evidence type="ECO:0000256" key="4">
    <source>
        <dbReference type="ARBA" id="ARBA00022833"/>
    </source>
</evidence>
<dbReference type="GO" id="GO:0003677">
    <property type="term" value="F:DNA binding"/>
    <property type="evidence" value="ECO:0007669"/>
    <property type="project" value="UniProtKB-KW"/>
</dbReference>
<dbReference type="Pfam" id="PF16900">
    <property type="entry name" value="REPA_OB_2"/>
    <property type="match status" value="1"/>
</dbReference>
<feature type="compositionally biased region" description="Low complexity" evidence="7">
    <location>
        <begin position="1406"/>
        <end position="1419"/>
    </location>
</feature>
<dbReference type="InterPro" id="IPR027417">
    <property type="entry name" value="P-loop_NTPase"/>
</dbReference>
<feature type="domain" description="DNA helicase Pif1-like DEAD-box helicase" evidence="9">
    <location>
        <begin position="1008"/>
        <end position="1215"/>
    </location>
</feature>
<feature type="compositionally biased region" description="Polar residues" evidence="7">
    <location>
        <begin position="25"/>
        <end position="35"/>
    </location>
</feature>
<feature type="region of interest" description="Disordered" evidence="7">
    <location>
        <begin position="1384"/>
        <end position="1469"/>
    </location>
</feature>
<feature type="region of interest" description="Disordered" evidence="7">
    <location>
        <begin position="1"/>
        <end position="75"/>
    </location>
</feature>
<sequence>MSRKEDNNSLRQARERNRYARLTPEQRQQKIQNVLHNRKRKRNGGCLFGNGATEQPFTSSSPNQNNRPSVSTGQTAFQPHLSQLHSLRPVRTCSFCHAKRFQYESPSFCCYNGQVVLANENVPEALRTLFTSQTEEGLEFRRHIRAYNSIFAFTSFGVKLDKELATSRQGVYTFRAQGQVYHDLPSLIPSGSTPCYFQLYFYDTDKEVENRLNVLSEVSLDKSIVEKLMEVLSGNPYSQVLRKLQHVPLDSYHIHIRSDAKLDQRVYNTPSADQVAAIWIEGNNPNVPHDHDIIVHSTSGHKHRVKHYYGCYDALQYPLLFPRGEVGWHQNIWKKKGPPIAHDDATTEAAHPTQIFGSSDDIFRQEQQGVNNGGRHHVSCRQYYCYKLQIRDHHQSILLLSGRLFQQYVVDMYIKLENTRLDYFRHKQYDIRAELYQGIVDSVLGGESRGSMVGKKIVLPASFVGGPRDMRRRYLDAISLVQKFGKPDLFITMTCNPDWKEIKDYLKDGQLAQDRPDLTARVFRAKLKDLKYQLFKKHIFGKVAAHVHVIEFQKRGLPHAHMLIILKPECKITSPDHFDKFVCAEIPDPDKFPDLYEKVAKHMMHGPCGDWNRKNPCMRDGKCKNRYPRPFCEKTMQGKDSYPVYRRSKETFKVHARKAILDNTWVVPYNPYLLSRYNCHINVEICSGVKAVKYLYKYIYKGHDKVAVHISNNVGDITIDEIQQFQDARWVSAQEAIWRIFEFELNEMYPAVINLQLHLPNKQFVSYWANQDLNNIIHSDTASRTMLTEFFNFCSKDKEKRKYLYREFPEYFVWNRNGKCWEERKTRGVIGRINGSNPSEGERYYLRLLLNHVRSPTSFADLLMYNDVQCSSFKEAAERRGLLQSDDWIIESLLEAASFKMPLALRQLFATVLVYCEPSDVRKLWDLLFEAMSEDFTRKEAVSTEVCLLKTLRSVDYFLDGMGRSIKDYDLPSMMSNICETEFIGFREVLDELQIRIPPEDISALTSLNLEQKSAYDIILDQVSSNVNGLFFIDGPGGTGKTHLYRALLATIRSKGMIAIATATSGVAASIMPGGRTSHSRFKIPIDGNESSVCNIPKQSGTAELLRLAKLIIWDEAPMAKRWAIEALDRSLRDIMSNDVLFGGKVIVFGGDFRQVLPVVPRGTRVETVNASLVMSYLWPKMQKLKLSKNMRAQHDSMFSDFLLRVGNGDEPTINEDLIQIPKEMVSCYEDTKHCEDQLINTIFPSLRENAHSIEYITKRAILATRNESVDMLNQKLISTFPGKERKYTSFDEAIDDTHNYYPEEFLNTLIPNGLPPHELVLKLNSPIMLLRNLNPSNGLCNGTRMVCKGFEPNIIHAEITSGQHAGQQKDANIEEVTQAHDYNREVDSSTRMESQTESEVGDSRLNLSTNTLLSKSKNASSKRQKALSEMQGKQDIQEAGMENKKKRRITPRREKTPATIAETESHEMPTACHNQGVVLQEKQLDSKGYIDINHLRPYDRDWRIKVIVLRRGVVEPYTTAKGSGTMWKVILMDEQGTSIQAIMFNEAIDVLDQWFLRERTYFISNGLVKPVNPKYASAHKEIEIGLSIHTQVEEAKMSIKLDRFKYDFIPLQDVNDSIKSNGIIADVLALVIDVEPLSEVSKAGGVGKSKKRSVTLINSSCESILLTLWGDMATNEGDMLEKMKTKRPIVALSKVKISTYAGVLSMSTISITTLQVDPSIPETDAGKKRFNHNLQKMPGTTSSGKNKETAERVKISDVMERSLLEFQNTYCSFKATIIRIDNMEQPWYNACKVCNKKVIPGEQGMECTKCADKNSEHHPRYLMKITVGDGERQLYITLFEAAEKITGCSVVDFIKSKEEENNQGKLIEQLRHASGKAYIFWAKLDKTNDKDRTLGKLIADEVQNDEDPETMEITSDVDEDNKTKKSIKVEKG</sequence>
<dbReference type="SUPFAM" id="SSF50249">
    <property type="entry name" value="Nucleic acid-binding proteins"/>
    <property type="match status" value="3"/>
</dbReference>
<evidence type="ECO:0000256" key="5">
    <source>
        <dbReference type="ARBA" id="ARBA00023125"/>
    </source>
</evidence>
<dbReference type="Pfam" id="PF21530">
    <property type="entry name" value="Pif1_2B_dom"/>
    <property type="match status" value="1"/>
</dbReference>
<evidence type="ECO:0000259" key="8">
    <source>
        <dbReference type="Pfam" id="PF02721"/>
    </source>
</evidence>
<dbReference type="GO" id="GO:0006310">
    <property type="term" value="P:DNA recombination"/>
    <property type="evidence" value="ECO:0007669"/>
    <property type="project" value="UniProtKB-KW"/>
</dbReference>
<evidence type="ECO:0000259" key="10">
    <source>
        <dbReference type="Pfam" id="PF08646"/>
    </source>
</evidence>
<organism evidence="14 15">
    <name type="scientific">Rhododendron griersonianum</name>
    <dbReference type="NCBI Taxonomy" id="479676"/>
    <lineage>
        <taxon>Eukaryota</taxon>
        <taxon>Viridiplantae</taxon>
        <taxon>Streptophyta</taxon>
        <taxon>Embryophyta</taxon>
        <taxon>Tracheophyta</taxon>
        <taxon>Spermatophyta</taxon>
        <taxon>Magnoliopsida</taxon>
        <taxon>eudicotyledons</taxon>
        <taxon>Gunneridae</taxon>
        <taxon>Pentapetalae</taxon>
        <taxon>asterids</taxon>
        <taxon>Ericales</taxon>
        <taxon>Ericaceae</taxon>
        <taxon>Ericoideae</taxon>
        <taxon>Rhodoreae</taxon>
        <taxon>Rhododendron</taxon>
    </lineage>
</organism>
<evidence type="ECO:0000256" key="1">
    <source>
        <dbReference type="ARBA" id="ARBA00005690"/>
    </source>
</evidence>